<dbReference type="EMBL" id="BAAAME010000002">
    <property type="protein sequence ID" value="GAA1727911.1"/>
    <property type="molecule type" value="Genomic_DNA"/>
</dbReference>
<feature type="compositionally biased region" description="Acidic residues" evidence="1">
    <location>
        <begin position="248"/>
        <end position="282"/>
    </location>
</feature>
<feature type="region of interest" description="Disordered" evidence="1">
    <location>
        <begin position="242"/>
        <end position="282"/>
    </location>
</feature>
<organism evidence="2 3">
    <name type="scientific">Aeromicrobium alkaliterrae</name>
    <dbReference type="NCBI Taxonomy" id="302168"/>
    <lineage>
        <taxon>Bacteria</taxon>
        <taxon>Bacillati</taxon>
        <taxon>Actinomycetota</taxon>
        <taxon>Actinomycetes</taxon>
        <taxon>Propionibacteriales</taxon>
        <taxon>Nocardioidaceae</taxon>
        <taxon>Aeromicrobium</taxon>
    </lineage>
</organism>
<sequence>MSKSAKIILFSALGVLVVVAIAVTTVVLVINQNHKNDIAAADKAAADYVEEIAAFRTEQAEILADESSDVAAALDAIEAAADEVPTIGDAPEYGRENSDDYVEAAKAEQAVVDDLDALAELAQASLDTTEFVDAATVALNRNTPQDLLGPGPFSSGQPVRDSTIPAMQAVKDTFEAVEVPAGFEETAELTSAALQHVLDNLNQMAASLDGGQSYFFEFSAQYSSAESALAEATDATEDALADGIEAFGADEEIEAPGTSSDDEESDGGSSDDEAREEDGDAA</sequence>
<name>A0ABN2JIS3_9ACTN</name>
<accession>A0ABN2JIS3</accession>
<evidence type="ECO:0000313" key="3">
    <source>
        <dbReference type="Proteomes" id="UP001501057"/>
    </source>
</evidence>
<dbReference type="Proteomes" id="UP001501057">
    <property type="component" value="Unassembled WGS sequence"/>
</dbReference>
<protein>
    <submittedName>
        <fullName evidence="2">Uncharacterized protein</fullName>
    </submittedName>
</protein>
<evidence type="ECO:0000313" key="2">
    <source>
        <dbReference type="EMBL" id="GAA1727911.1"/>
    </source>
</evidence>
<proteinExistence type="predicted"/>
<dbReference type="RefSeq" id="WP_344197528.1">
    <property type="nucleotide sequence ID" value="NZ_BAAAME010000002.1"/>
</dbReference>
<gene>
    <name evidence="2" type="ORF">GCM10009710_05690</name>
</gene>
<evidence type="ECO:0000256" key="1">
    <source>
        <dbReference type="SAM" id="MobiDB-lite"/>
    </source>
</evidence>
<keyword evidence="3" id="KW-1185">Reference proteome</keyword>
<comment type="caution">
    <text evidence="2">The sequence shown here is derived from an EMBL/GenBank/DDBJ whole genome shotgun (WGS) entry which is preliminary data.</text>
</comment>
<reference evidence="2 3" key="1">
    <citation type="journal article" date="2019" name="Int. J. Syst. Evol. Microbiol.">
        <title>The Global Catalogue of Microorganisms (GCM) 10K type strain sequencing project: providing services to taxonomists for standard genome sequencing and annotation.</title>
        <authorList>
            <consortium name="The Broad Institute Genomics Platform"/>
            <consortium name="The Broad Institute Genome Sequencing Center for Infectious Disease"/>
            <person name="Wu L."/>
            <person name="Ma J."/>
        </authorList>
    </citation>
    <scope>NUCLEOTIDE SEQUENCE [LARGE SCALE GENOMIC DNA]</scope>
    <source>
        <strain evidence="2 3">JCM 13518</strain>
    </source>
</reference>